<keyword evidence="9" id="KW-0067">ATP-binding</keyword>
<dbReference type="GO" id="GO:0003677">
    <property type="term" value="F:DNA binding"/>
    <property type="evidence" value="ECO:0007669"/>
    <property type="project" value="InterPro"/>
</dbReference>
<gene>
    <name evidence="14" type="ORF">BRADI_5g22179v3</name>
</gene>
<dbReference type="PANTHER" id="PTHR36766:SF73">
    <property type="entry name" value="NB-ARC DOMAIN-CONTAINING PROTEIN"/>
    <property type="match status" value="1"/>
</dbReference>
<evidence type="ECO:0000256" key="6">
    <source>
        <dbReference type="ARBA" id="ARBA00022771"/>
    </source>
</evidence>
<dbReference type="GO" id="GO:0008270">
    <property type="term" value="F:zinc ion binding"/>
    <property type="evidence" value="ECO:0007669"/>
    <property type="project" value="UniProtKB-KW"/>
</dbReference>
<dbReference type="Pfam" id="PF02892">
    <property type="entry name" value="zf-BED"/>
    <property type="match status" value="1"/>
</dbReference>
<evidence type="ECO:0000256" key="4">
    <source>
        <dbReference type="ARBA" id="ARBA00022737"/>
    </source>
</evidence>
<dbReference type="GO" id="GO:0043531">
    <property type="term" value="F:ADP binding"/>
    <property type="evidence" value="ECO:0007669"/>
    <property type="project" value="InterPro"/>
</dbReference>
<organism evidence="14">
    <name type="scientific">Brachypodium distachyon</name>
    <name type="common">Purple false brome</name>
    <name type="synonym">Trachynia distachya</name>
    <dbReference type="NCBI Taxonomy" id="15368"/>
    <lineage>
        <taxon>Eukaryota</taxon>
        <taxon>Viridiplantae</taxon>
        <taxon>Streptophyta</taxon>
        <taxon>Embryophyta</taxon>
        <taxon>Tracheophyta</taxon>
        <taxon>Spermatophyta</taxon>
        <taxon>Magnoliopsida</taxon>
        <taxon>Liliopsida</taxon>
        <taxon>Poales</taxon>
        <taxon>Poaceae</taxon>
        <taxon>BOP clade</taxon>
        <taxon>Pooideae</taxon>
        <taxon>Stipodae</taxon>
        <taxon>Brachypodieae</taxon>
        <taxon>Brachypodium</taxon>
    </lineage>
</organism>
<accession>A0A0Q3IEV0</accession>
<dbReference type="SUPFAM" id="SSF52540">
    <property type="entry name" value="P-loop containing nucleoside triphosphate hydrolases"/>
    <property type="match status" value="1"/>
</dbReference>
<dbReference type="Pfam" id="PF18052">
    <property type="entry name" value="Rx_N"/>
    <property type="match status" value="1"/>
</dbReference>
<keyword evidence="5" id="KW-0547">Nucleotide-binding</keyword>
<dbReference type="Gene3D" id="3.80.10.10">
    <property type="entry name" value="Ribonuclease Inhibitor"/>
    <property type="match status" value="3"/>
</dbReference>
<evidence type="ECO:0000256" key="1">
    <source>
        <dbReference type="ARBA" id="ARBA00008894"/>
    </source>
</evidence>
<dbReference type="Pfam" id="PF00931">
    <property type="entry name" value="NB-ARC"/>
    <property type="match status" value="1"/>
</dbReference>
<evidence type="ECO:0000256" key="5">
    <source>
        <dbReference type="ARBA" id="ARBA00022741"/>
    </source>
</evidence>
<dbReference type="SUPFAM" id="SSF57667">
    <property type="entry name" value="beta-beta-alpha zinc fingers"/>
    <property type="match status" value="1"/>
</dbReference>
<evidence type="ECO:0000313" key="14">
    <source>
        <dbReference type="EMBL" id="KQJ84688.2"/>
    </source>
</evidence>
<evidence type="ECO:0000313" key="16">
    <source>
        <dbReference type="Proteomes" id="UP000008810"/>
    </source>
</evidence>
<keyword evidence="7" id="KW-0611">Plant defense</keyword>
<dbReference type="InterPro" id="IPR027417">
    <property type="entry name" value="P-loop_NTPase"/>
</dbReference>
<dbReference type="Gene3D" id="3.40.50.300">
    <property type="entry name" value="P-loop containing nucleotide triphosphate hydrolases"/>
    <property type="match status" value="1"/>
</dbReference>
<evidence type="ECO:0000256" key="3">
    <source>
        <dbReference type="ARBA" id="ARBA00022723"/>
    </source>
</evidence>
<feature type="coiled-coil region" evidence="11">
    <location>
        <begin position="233"/>
        <end position="260"/>
    </location>
</feature>
<evidence type="ECO:0000256" key="7">
    <source>
        <dbReference type="ARBA" id="ARBA00022821"/>
    </source>
</evidence>
<dbReference type="STRING" id="15368.A0A0Q3IEV0"/>
<evidence type="ECO:0000259" key="13">
    <source>
        <dbReference type="PROSITE" id="PS50808"/>
    </source>
</evidence>
<dbReference type="SMART" id="SM00614">
    <property type="entry name" value="ZnF_BED"/>
    <property type="match status" value="1"/>
</dbReference>
<keyword evidence="8" id="KW-0862">Zinc</keyword>
<reference evidence="15" key="3">
    <citation type="submission" date="2018-08" db="UniProtKB">
        <authorList>
            <consortium name="EnsemblPlants"/>
        </authorList>
    </citation>
    <scope>IDENTIFICATION</scope>
    <source>
        <strain evidence="15">cv. Bd21</strain>
    </source>
</reference>
<keyword evidence="11" id="KW-0175">Coiled coil</keyword>
<dbReference type="GO" id="GO:0098542">
    <property type="term" value="P:defense response to other organism"/>
    <property type="evidence" value="ECO:0000318"/>
    <property type="project" value="GO_Central"/>
</dbReference>
<dbReference type="EMBL" id="CM000884">
    <property type="protein sequence ID" value="KQJ84688.2"/>
    <property type="molecule type" value="Genomic_DNA"/>
</dbReference>
<dbReference type="InterPro" id="IPR003656">
    <property type="entry name" value="Znf_BED"/>
</dbReference>
<dbReference type="InterPro" id="IPR041118">
    <property type="entry name" value="Rx_N"/>
</dbReference>
<dbReference type="PROSITE" id="PS50808">
    <property type="entry name" value="ZF_BED"/>
    <property type="match status" value="1"/>
</dbReference>
<dbReference type="InterPro" id="IPR002182">
    <property type="entry name" value="NB-ARC"/>
</dbReference>
<dbReference type="InParanoid" id="A0A0Q3IEV0"/>
<reference evidence="14 15" key="1">
    <citation type="journal article" date="2010" name="Nature">
        <title>Genome sequencing and analysis of the model grass Brachypodium distachyon.</title>
        <authorList>
            <consortium name="International Brachypodium Initiative"/>
        </authorList>
    </citation>
    <scope>NUCLEOTIDE SEQUENCE [LARGE SCALE GENOMIC DNA]</scope>
    <source>
        <strain evidence="14 15">Bd21</strain>
    </source>
</reference>
<evidence type="ECO:0000256" key="10">
    <source>
        <dbReference type="PROSITE-ProRule" id="PRU00027"/>
    </source>
</evidence>
<dbReference type="InterPro" id="IPR056789">
    <property type="entry name" value="LRR_R13L1-DRL21"/>
</dbReference>
<dbReference type="Pfam" id="PF25019">
    <property type="entry name" value="LRR_R13L1-DRL21"/>
    <property type="match status" value="1"/>
</dbReference>
<feature type="region of interest" description="Disordered" evidence="12">
    <location>
        <begin position="180"/>
        <end position="226"/>
    </location>
</feature>
<dbReference type="Pfam" id="PF24758">
    <property type="entry name" value="LRR_At5g56370"/>
    <property type="match status" value="1"/>
</dbReference>
<dbReference type="Gramene" id="KQJ84688">
    <property type="protein sequence ID" value="KQJ84688"/>
    <property type="gene ID" value="BRADI_5g22179v3"/>
</dbReference>
<sequence>MEPAEVDSLEAAIGWLVRTIIAVLLTDKMDVWIRGVKLDDDVKKLRFEIRRVGMVVATVKGRATGNEQLGESLAILKELLYDADDVVDELDYYRLQQQVEGDTVTRDDEISRGDADTPNSSVGKLRSAVWQHFIITEKIEGRPVRAKCSLCSEEFACDSVANGTSSMRKHLKNAHSVICENGKRSRNHSSTGDDATENATPIVIGSSSRGKRKRTNEDSAQITAANKRTHWDKAEISNRIKEITSQLKDIREEVSEVLKLHGSDLASSSNNHRSTASDQHLRTSSLVQRKVYGRDGEKNNIIKMITQDKSNGVTVLPIVGIAGVGKTTLAQLVYNDPIVESKFDTKIWIWVSRNFDKVKLTREMLHFVSQETYEEINCYVKLQEILKSNANSKRLLLILDDVWDDMDDCRWNQLLAPIKSDSANDNNVILVTTRNMTVAKMIRTVGPIQLGALENDDSWLLFKSCAFRDWNYEGPEILSSIGRQIADKLKGNPLAVVTAGALLRDHLTVDHWSNILKKENWKSLGLSGGIMPALKLSYDQLPYHLQKCFSYCSIFPDKYKFLGKDLRLEETGWEYLIDLANLGFFQQILKEEEEDDDNEDGEGEGEESSLGSQIFYSMCDVMHDFARIISRTECATIDGLDCDKILPTIQHLSIVTDSAYNKDWQGNIPRNTMFEENLRNKVTSVRKLRTLVLLGDYDSYFLQLFHEIFQTAHNLRLLHTSATSADFNSSRCSLVNTTHLRYLQHGSGKVNESFAHDLSKLYHLQVLDVRSDTYSPTIPDGINNLVSLRHLVLHKGVYPFIASIGKLTSLQELYGFKVQNSSGFEITQLQSMNGLVQLEVSQLDTVQTREEAYGAGLRNKGHLENLHLSWKDTLSDNESPADTARKHSEVLEGLQPHKNLKDLQISGYSGTSPTWLASNMSATSLQTLHLDCCGEWKILPSLERFPCLRMLKLSNLWKVTEILVPSLEELVLVRMPKLQRCTCTSVEGLNSSLRTLRIKNCEKLEVFDLFENGDKFIIEQRSWLSGVRELILIDCPLLGVLNRLPPSATFSELQISGVSTLPRMKGSYEKLHVLLPRVESFSEKDTSSERKSVGEVLAFHNLRSLKFLSINGYGENSMSIFFKDLSHLVSLKSLKIESCEIVMPEPTREDMPAANCKVFPYLQSLVIKSCGITGKGLSLMLQHSPVLEKLVLFDSSDITLLSIEEEGNSLSNLTSDREPQDELFLHIPFNLSSSLKKITIEDCPSLRFNGSKKGFSGFTILEKLNIWGCPELLLSLPCFPSNLTSLKKLGLSSAYLKSLQLHSCTALEELEIKPCYLLSIVEGMQSLGSLRHLTVLGCPCLPSYLESFSRQCNELLPRLGTLVIGDPAVLTTLSCKRLTSLHSLQLRLRWMLVTRLTEEQERALVLLKSLQELTFYVCPHLMHLPAGLHTLPSLKRLKIDYCPSILRLPETGLPVSLEELELKCCSNELRDRCMPPATSKLK</sequence>
<dbReference type="PRINTS" id="PR00364">
    <property type="entry name" value="DISEASERSIST"/>
</dbReference>
<dbReference type="Gene3D" id="1.10.8.430">
    <property type="entry name" value="Helical domain of apoptotic protease-activating factors"/>
    <property type="match status" value="1"/>
</dbReference>
<dbReference type="InterPro" id="IPR032675">
    <property type="entry name" value="LRR_dom_sf"/>
</dbReference>
<reference evidence="14" key="2">
    <citation type="submission" date="2017-06" db="EMBL/GenBank/DDBJ databases">
        <title>WGS assembly of Brachypodium distachyon.</title>
        <authorList>
            <consortium name="The International Brachypodium Initiative"/>
            <person name="Lucas S."/>
            <person name="Harmon-Smith M."/>
            <person name="Lail K."/>
            <person name="Tice H."/>
            <person name="Grimwood J."/>
            <person name="Bruce D."/>
            <person name="Barry K."/>
            <person name="Shu S."/>
            <person name="Lindquist E."/>
            <person name="Wang M."/>
            <person name="Pitluck S."/>
            <person name="Vogel J.P."/>
            <person name="Garvin D.F."/>
            <person name="Mockler T.C."/>
            <person name="Schmutz J."/>
            <person name="Rokhsar D."/>
            <person name="Bevan M.W."/>
        </authorList>
    </citation>
    <scope>NUCLEOTIDE SEQUENCE</scope>
    <source>
        <strain evidence="14">Bd21</strain>
    </source>
</reference>
<feature type="domain" description="BED-type" evidence="13">
    <location>
        <begin position="124"/>
        <end position="175"/>
    </location>
</feature>
<dbReference type="InterPro" id="IPR042197">
    <property type="entry name" value="Apaf_helical"/>
</dbReference>
<evidence type="ECO:0000256" key="9">
    <source>
        <dbReference type="ARBA" id="ARBA00022840"/>
    </source>
</evidence>
<comment type="similarity">
    <text evidence="1">Belongs to the disease resistance NB-LRR family.</text>
</comment>
<dbReference type="PANTHER" id="PTHR36766">
    <property type="entry name" value="PLANT BROAD-SPECTRUM MILDEW RESISTANCE PROTEIN RPW8"/>
    <property type="match status" value="1"/>
</dbReference>
<feature type="compositionally biased region" description="Polar residues" evidence="12">
    <location>
        <begin position="188"/>
        <end position="199"/>
    </location>
</feature>
<evidence type="ECO:0000256" key="2">
    <source>
        <dbReference type="ARBA" id="ARBA00022614"/>
    </source>
</evidence>
<dbReference type="GO" id="GO:0005524">
    <property type="term" value="F:ATP binding"/>
    <property type="evidence" value="ECO:0007669"/>
    <property type="project" value="UniProtKB-KW"/>
</dbReference>
<protein>
    <recommendedName>
        <fullName evidence="13">BED-type domain-containing protein</fullName>
    </recommendedName>
</protein>
<dbReference type="Proteomes" id="UP000008810">
    <property type="component" value="Chromosome 5"/>
</dbReference>
<keyword evidence="4" id="KW-0677">Repeat</keyword>
<dbReference type="OrthoDB" id="689569at2759"/>
<evidence type="ECO:0000256" key="11">
    <source>
        <dbReference type="SAM" id="Coils"/>
    </source>
</evidence>
<evidence type="ECO:0000313" key="15">
    <source>
        <dbReference type="EnsemblPlants" id="KQJ84688"/>
    </source>
</evidence>
<keyword evidence="2" id="KW-0433">Leucine-rich repeat</keyword>
<dbReference type="EnsemblPlants" id="KQJ84688">
    <property type="protein sequence ID" value="KQJ84688"/>
    <property type="gene ID" value="BRADI_5g22179v3"/>
</dbReference>
<keyword evidence="6 10" id="KW-0863">Zinc-finger</keyword>
<keyword evidence="3" id="KW-0479">Metal-binding</keyword>
<keyword evidence="16" id="KW-1185">Reference proteome</keyword>
<evidence type="ECO:0000256" key="12">
    <source>
        <dbReference type="SAM" id="MobiDB-lite"/>
    </source>
</evidence>
<proteinExistence type="inferred from homology"/>
<evidence type="ECO:0000256" key="8">
    <source>
        <dbReference type="ARBA" id="ARBA00022833"/>
    </source>
</evidence>
<name>A0A0Q3IEV0_BRADI</name>
<feature type="non-terminal residue" evidence="14">
    <location>
        <position position="1482"/>
    </location>
</feature>
<dbReference type="InterPro" id="IPR036236">
    <property type="entry name" value="Znf_C2H2_sf"/>
</dbReference>
<dbReference type="InterPro" id="IPR055411">
    <property type="entry name" value="LRR_FXL15/At3g58940/PEG3-like"/>
</dbReference>
<dbReference type="SUPFAM" id="SSF52047">
    <property type="entry name" value="RNI-like"/>
    <property type="match status" value="1"/>
</dbReference>
<dbReference type="SUPFAM" id="SSF52058">
    <property type="entry name" value="L domain-like"/>
    <property type="match status" value="1"/>
</dbReference>